<evidence type="ECO:0000256" key="2">
    <source>
        <dbReference type="ARBA" id="ARBA00005025"/>
    </source>
</evidence>
<protein>
    <recommendedName>
        <fullName evidence="8">Acetolactate synthase small subunit</fullName>
        <shortName evidence="8">AHAS</shortName>
        <shortName evidence="8">ALS</shortName>
        <ecNumber evidence="8">2.2.1.6</ecNumber>
    </recommendedName>
    <alternativeName>
        <fullName evidence="8">Acetohydroxy-acid synthase small subunit</fullName>
    </alternativeName>
</protein>
<evidence type="ECO:0000256" key="6">
    <source>
        <dbReference type="ARBA" id="ARBA00023304"/>
    </source>
</evidence>
<comment type="catalytic activity">
    <reaction evidence="7 8">
        <text>2 pyruvate + H(+) = (2S)-2-acetolactate + CO2</text>
        <dbReference type="Rhea" id="RHEA:25249"/>
        <dbReference type="ChEBI" id="CHEBI:15361"/>
        <dbReference type="ChEBI" id="CHEBI:15378"/>
        <dbReference type="ChEBI" id="CHEBI:16526"/>
        <dbReference type="ChEBI" id="CHEBI:58476"/>
        <dbReference type="EC" id="2.2.1.6"/>
    </reaction>
</comment>
<dbReference type="GO" id="GO:1990610">
    <property type="term" value="F:acetolactate synthase regulator activity"/>
    <property type="evidence" value="ECO:0007669"/>
    <property type="project" value="UniProtKB-UniRule"/>
</dbReference>
<dbReference type="InterPro" id="IPR002912">
    <property type="entry name" value="ACT_dom"/>
</dbReference>
<reference evidence="11" key="1">
    <citation type="submission" date="2014-11" db="EMBL/GenBank/DDBJ databases">
        <authorList>
            <person name="Wibberg D."/>
        </authorList>
    </citation>
    <scope>NUCLEOTIDE SEQUENCE [LARGE SCALE GENOMIC DNA]</scope>
    <source>
        <strain evidence="11">L3</strain>
    </source>
</reference>
<dbReference type="NCBIfam" id="TIGR00119">
    <property type="entry name" value="acolac_sm"/>
    <property type="match status" value="1"/>
</dbReference>
<dbReference type="EMBL" id="LN824141">
    <property type="protein sequence ID" value="CEP78761.1"/>
    <property type="molecule type" value="Genomic_DNA"/>
</dbReference>
<dbReference type="FunFam" id="3.30.70.1150:FF:000001">
    <property type="entry name" value="Acetolactate synthase small subunit"/>
    <property type="match status" value="1"/>
</dbReference>
<dbReference type="InterPro" id="IPR045865">
    <property type="entry name" value="ACT-like_dom_sf"/>
</dbReference>
<evidence type="ECO:0000313" key="10">
    <source>
        <dbReference type="EMBL" id="CEP78761.1"/>
    </source>
</evidence>
<keyword evidence="5 8" id="KW-0028">Amino-acid biosynthesis</keyword>
<keyword evidence="10" id="KW-0326">Glycosidase</keyword>
<dbReference type="InterPro" id="IPR039557">
    <property type="entry name" value="AHAS_ACT"/>
</dbReference>
<dbReference type="PANTHER" id="PTHR30239">
    <property type="entry name" value="ACETOLACTATE SYNTHASE SMALL SUBUNIT"/>
    <property type="match status" value="1"/>
</dbReference>
<comment type="similarity">
    <text evidence="3 8">Belongs to the acetolactate synthase small subunit family.</text>
</comment>
<dbReference type="Proteomes" id="UP000032809">
    <property type="component" value="Chromosome I"/>
</dbReference>
<comment type="function">
    <text evidence="8">Catalyzes the conversion of 2 pyruvate molecules into acetolactate in the first common step of the biosynthetic pathway of the branched-amino acids such as leucine, isoleucine, and valine.</text>
</comment>
<dbReference type="AlphaFoldDB" id="A0A0C7NLJ9"/>
<dbReference type="Pfam" id="PF10369">
    <property type="entry name" value="ALS_ss_C"/>
    <property type="match status" value="1"/>
</dbReference>
<dbReference type="RefSeq" id="WP_045088147.1">
    <property type="nucleotide sequence ID" value="NZ_LN824141.1"/>
</dbReference>
<dbReference type="PROSITE" id="PS51671">
    <property type="entry name" value="ACT"/>
    <property type="match status" value="1"/>
</dbReference>
<evidence type="ECO:0000256" key="4">
    <source>
        <dbReference type="ARBA" id="ARBA00011744"/>
    </source>
</evidence>
<dbReference type="GO" id="GO:0009099">
    <property type="term" value="P:L-valine biosynthetic process"/>
    <property type="evidence" value="ECO:0007669"/>
    <property type="project" value="UniProtKB-UniRule"/>
</dbReference>
<evidence type="ECO:0000256" key="8">
    <source>
        <dbReference type="RuleBase" id="RU368092"/>
    </source>
</evidence>
<dbReference type="OrthoDB" id="9787365at2"/>
<comment type="pathway">
    <text evidence="1 8">Amino-acid biosynthesis; L-isoleucine biosynthesis; L-isoleucine from 2-oxobutanoate: step 1/4.</text>
</comment>
<dbReference type="UniPathway" id="UPA00049">
    <property type="reaction ID" value="UER00059"/>
</dbReference>
<dbReference type="GO" id="GO:0003984">
    <property type="term" value="F:acetolactate synthase activity"/>
    <property type="evidence" value="ECO:0007669"/>
    <property type="project" value="UniProtKB-UniRule"/>
</dbReference>
<dbReference type="FunFam" id="3.30.70.260:FF:000001">
    <property type="entry name" value="Acetolactate synthase, small subunit"/>
    <property type="match status" value="1"/>
</dbReference>
<comment type="subunit">
    <text evidence="4 8">Dimer of large and small chains.</text>
</comment>
<dbReference type="InterPro" id="IPR027271">
    <property type="entry name" value="Acetolactate_synth/TF_NikR_C"/>
</dbReference>
<dbReference type="Gene3D" id="3.30.70.260">
    <property type="match status" value="1"/>
</dbReference>
<dbReference type="KEGG" id="dtn:DTL3_1469"/>
<accession>A0A0C7NLJ9</accession>
<evidence type="ECO:0000313" key="11">
    <source>
        <dbReference type="Proteomes" id="UP000032809"/>
    </source>
</evidence>
<evidence type="ECO:0000256" key="5">
    <source>
        <dbReference type="ARBA" id="ARBA00022605"/>
    </source>
</evidence>
<comment type="pathway">
    <text evidence="2 8">Amino-acid biosynthesis; L-valine biosynthesis; L-valine from pyruvate: step 1/4.</text>
</comment>
<dbReference type="SUPFAM" id="SSF55021">
    <property type="entry name" value="ACT-like"/>
    <property type="match status" value="2"/>
</dbReference>
<evidence type="ECO:0000256" key="7">
    <source>
        <dbReference type="ARBA" id="ARBA00048670"/>
    </source>
</evidence>
<dbReference type="Gene3D" id="3.30.70.1150">
    <property type="entry name" value="ACT-like. Chain A, domain 2"/>
    <property type="match status" value="1"/>
</dbReference>
<evidence type="ECO:0000256" key="1">
    <source>
        <dbReference type="ARBA" id="ARBA00004974"/>
    </source>
</evidence>
<dbReference type="HOGENOM" id="CLU_055003_1_3_0"/>
<dbReference type="UniPathway" id="UPA00047">
    <property type="reaction ID" value="UER00055"/>
</dbReference>
<evidence type="ECO:0000256" key="3">
    <source>
        <dbReference type="ARBA" id="ARBA00006341"/>
    </source>
</evidence>
<dbReference type="GO" id="GO:0009097">
    <property type="term" value="P:isoleucine biosynthetic process"/>
    <property type="evidence" value="ECO:0007669"/>
    <property type="project" value="UniProtKB-UniRule"/>
</dbReference>
<name>A0A0C7NLJ9_DEFTU</name>
<dbReference type="PANTHER" id="PTHR30239:SF0">
    <property type="entry name" value="ACETOLACTATE SYNTHASE SMALL SUBUNIT 1, CHLOROPLASTIC"/>
    <property type="match status" value="1"/>
</dbReference>
<dbReference type="STRING" id="1006576.DTL3_1469"/>
<dbReference type="InterPro" id="IPR004789">
    <property type="entry name" value="Acetalactate_synth_ssu"/>
</dbReference>
<dbReference type="GO" id="GO:0005829">
    <property type="term" value="C:cytosol"/>
    <property type="evidence" value="ECO:0007669"/>
    <property type="project" value="TreeGrafter"/>
</dbReference>
<keyword evidence="8" id="KW-0808">Transferase</keyword>
<proteinExistence type="inferred from homology"/>
<organism evidence="10 11">
    <name type="scientific">Defluviitoga tunisiensis</name>
    <dbReference type="NCBI Taxonomy" id="1006576"/>
    <lineage>
        <taxon>Bacteria</taxon>
        <taxon>Thermotogati</taxon>
        <taxon>Thermotogota</taxon>
        <taxon>Thermotogae</taxon>
        <taxon>Petrotogales</taxon>
        <taxon>Petrotogaceae</taxon>
        <taxon>Defluviitoga</taxon>
    </lineage>
</organism>
<keyword evidence="6 8" id="KW-0100">Branched-chain amino acid biosynthesis</keyword>
<dbReference type="InterPro" id="IPR019455">
    <property type="entry name" value="Acetolactate_synth_ssu_C"/>
</dbReference>
<dbReference type="Pfam" id="PF22629">
    <property type="entry name" value="ACT_AHAS_ss"/>
    <property type="match status" value="1"/>
</dbReference>
<dbReference type="PATRIC" id="fig|1006576.9.peg.1465"/>
<sequence>MKHILSVTVSNQPAVLARISGLFSRRNFNILSLNVGETEKPEFSRMTIVVEGDDRTLEQVKKQLYKLIDVIKVTELNQSNMVERDMALIKVNCNKNMRTQLIQVVNVFRGKIVDLSPETVTIEVTGDESKINALIELLKDFGIKEVVRTGIVALDRELSSSSTTKVKN</sequence>
<feature type="domain" description="ACT" evidence="9">
    <location>
        <begin position="4"/>
        <end position="78"/>
    </location>
</feature>
<dbReference type="CDD" id="cd04878">
    <property type="entry name" value="ACT_AHAS"/>
    <property type="match status" value="1"/>
</dbReference>
<keyword evidence="11" id="KW-1185">Reference proteome</keyword>
<evidence type="ECO:0000259" key="9">
    <source>
        <dbReference type="PROSITE" id="PS51671"/>
    </source>
</evidence>
<keyword evidence="10" id="KW-0378">Hydrolase</keyword>
<dbReference type="GO" id="GO:0016798">
    <property type="term" value="F:hydrolase activity, acting on glycosyl bonds"/>
    <property type="evidence" value="ECO:0007669"/>
    <property type="project" value="UniProtKB-KW"/>
</dbReference>
<gene>
    <name evidence="10" type="primary">ilvH</name>
    <name evidence="10" type="ORF">DTL3_1469</name>
</gene>
<dbReference type="NCBIfam" id="NF008864">
    <property type="entry name" value="PRK11895.1"/>
    <property type="match status" value="1"/>
</dbReference>
<dbReference type="InterPro" id="IPR054480">
    <property type="entry name" value="AHAS_small-like_ACT"/>
</dbReference>
<dbReference type="EC" id="2.2.1.6" evidence="8"/>